<keyword evidence="3" id="KW-1185">Reference proteome</keyword>
<gene>
    <name evidence="2" type="ORF">AURDEDRAFT_176744</name>
</gene>
<name>J0WQN0_AURST</name>
<dbReference type="EMBL" id="JH687981">
    <property type="protein sequence ID" value="EJD34205.1"/>
    <property type="molecule type" value="Genomic_DNA"/>
</dbReference>
<dbReference type="KEGG" id="adl:AURDEDRAFT_176744"/>
<keyword evidence="1" id="KW-0472">Membrane</keyword>
<accession>J0WQN0</accession>
<organism evidence="2 3">
    <name type="scientific">Auricularia subglabra (strain TFB-10046 / SS5)</name>
    <name type="common">White-rot fungus</name>
    <name type="synonym">Auricularia delicata (strain TFB10046)</name>
    <dbReference type="NCBI Taxonomy" id="717982"/>
    <lineage>
        <taxon>Eukaryota</taxon>
        <taxon>Fungi</taxon>
        <taxon>Dikarya</taxon>
        <taxon>Basidiomycota</taxon>
        <taxon>Agaricomycotina</taxon>
        <taxon>Agaricomycetes</taxon>
        <taxon>Auriculariales</taxon>
        <taxon>Auriculariaceae</taxon>
        <taxon>Auricularia</taxon>
    </lineage>
</organism>
<protein>
    <submittedName>
        <fullName evidence="2">Uncharacterized protein</fullName>
    </submittedName>
</protein>
<dbReference type="AlphaFoldDB" id="J0WQN0"/>
<proteinExistence type="predicted"/>
<reference evidence="3" key="1">
    <citation type="journal article" date="2012" name="Science">
        <title>The Paleozoic origin of enzymatic lignin decomposition reconstructed from 31 fungal genomes.</title>
        <authorList>
            <person name="Floudas D."/>
            <person name="Binder M."/>
            <person name="Riley R."/>
            <person name="Barry K."/>
            <person name="Blanchette R.A."/>
            <person name="Henrissat B."/>
            <person name="Martinez A.T."/>
            <person name="Otillar R."/>
            <person name="Spatafora J.W."/>
            <person name="Yadav J.S."/>
            <person name="Aerts A."/>
            <person name="Benoit I."/>
            <person name="Boyd A."/>
            <person name="Carlson A."/>
            <person name="Copeland A."/>
            <person name="Coutinho P.M."/>
            <person name="de Vries R.P."/>
            <person name="Ferreira P."/>
            <person name="Findley K."/>
            <person name="Foster B."/>
            <person name="Gaskell J."/>
            <person name="Glotzer D."/>
            <person name="Gorecki P."/>
            <person name="Heitman J."/>
            <person name="Hesse C."/>
            <person name="Hori C."/>
            <person name="Igarashi K."/>
            <person name="Jurgens J.A."/>
            <person name="Kallen N."/>
            <person name="Kersten P."/>
            <person name="Kohler A."/>
            <person name="Kuees U."/>
            <person name="Kumar T.K.A."/>
            <person name="Kuo A."/>
            <person name="LaButti K."/>
            <person name="Larrondo L.F."/>
            <person name="Lindquist E."/>
            <person name="Ling A."/>
            <person name="Lombard V."/>
            <person name="Lucas S."/>
            <person name="Lundell T."/>
            <person name="Martin R."/>
            <person name="McLaughlin D.J."/>
            <person name="Morgenstern I."/>
            <person name="Morin E."/>
            <person name="Murat C."/>
            <person name="Nagy L.G."/>
            <person name="Nolan M."/>
            <person name="Ohm R.A."/>
            <person name="Patyshakuliyeva A."/>
            <person name="Rokas A."/>
            <person name="Ruiz-Duenas F.J."/>
            <person name="Sabat G."/>
            <person name="Salamov A."/>
            <person name="Samejima M."/>
            <person name="Schmutz J."/>
            <person name="Slot J.C."/>
            <person name="St John F."/>
            <person name="Stenlid J."/>
            <person name="Sun H."/>
            <person name="Sun S."/>
            <person name="Syed K."/>
            <person name="Tsang A."/>
            <person name="Wiebenga A."/>
            <person name="Young D."/>
            <person name="Pisabarro A."/>
            <person name="Eastwood D.C."/>
            <person name="Martin F."/>
            <person name="Cullen D."/>
            <person name="Grigoriev I.V."/>
            <person name="Hibbett D.S."/>
        </authorList>
    </citation>
    <scope>NUCLEOTIDE SEQUENCE [LARGE SCALE GENOMIC DNA]</scope>
    <source>
        <strain evidence="3">TFB10046</strain>
    </source>
</reference>
<evidence type="ECO:0000256" key="1">
    <source>
        <dbReference type="SAM" id="Phobius"/>
    </source>
</evidence>
<evidence type="ECO:0000313" key="2">
    <source>
        <dbReference type="EMBL" id="EJD34205.1"/>
    </source>
</evidence>
<keyword evidence="1" id="KW-1133">Transmembrane helix</keyword>
<evidence type="ECO:0000313" key="3">
    <source>
        <dbReference type="Proteomes" id="UP000006514"/>
    </source>
</evidence>
<dbReference type="Proteomes" id="UP000006514">
    <property type="component" value="Unassembled WGS sequence"/>
</dbReference>
<keyword evidence="1" id="KW-0812">Transmembrane</keyword>
<dbReference type="InParanoid" id="J0WQN0"/>
<dbReference type="OrthoDB" id="2322499at2759"/>
<feature type="transmembrane region" description="Helical" evidence="1">
    <location>
        <begin position="227"/>
        <end position="247"/>
    </location>
</feature>
<sequence length="248" mass="28038">MPKVNVAHPLTERAWSMMKRRLLSLLETLRIQLDSELLEAAIMRRKMATEEFVVTHCAVLGNIGPVMPSPADYAEFPVLQDLLDPALEQDPSRERLLQEQLLSTFQQSLVLWRDSLAIRIFDSVFPNEIDMALNDKMCKLNLATTFFNCSRRFCAGLLKDMRYPTVLGHSCLTGGNPCTPWSEESIVLDPVVGDLLANILRSCCMDPTVTTHDELVECDPRVFVTSFLSSSVLSSFVVIFLFPLLFFF</sequence>